<reference evidence="4" key="2">
    <citation type="submission" date="2021-01" db="UniProtKB">
        <authorList>
            <consortium name="EnsemblPlants"/>
        </authorList>
    </citation>
    <scope>IDENTIFICATION</scope>
</reference>
<dbReference type="PANTHER" id="PTHR48047">
    <property type="entry name" value="GLYCOSYLTRANSFERASE"/>
    <property type="match status" value="1"/>
</dbReference>
<organism evidence="4 5">
    <name type="scientific">Quercus lobata</name>
    <name type="common">Valley oak</name>
    <dbReference type="NCBI Taxonomy" id="97700"/>
    <lineage>
        <taxon>Eukaryota</taxon>
        <taxon>Viridiplantae</taxon>
        <taxon>Streptophyta</taxon>
        <taxon>Embryophyta</taxon>
        <taxon>Tracheophyta</taxon>
        <taxon>Spermatophyta</taxon>
        <taxon>Magnoliopsida</taxon>
        <taxon>eudicotyledons</taxon>
        <taxon>Gunneridae</taxon>
        <taxon>Pentapetalae</taxon>
        <taxon>rosids</taxon>
        <taxon>fabids</taxon>
        <taxon>Fagales</taxon>
        <taxon>Fagaceae</taxon>
        <taxon>Quercus</taxon>
    </lineage>
</organism>
<dbReference type="Proteomes" id="UP000594261">
    <property type="component" value="Chromosome 2"/>
</dbReference>
<dbReference type="FunFam" id="3.40.50.2000:FF:000063">
    <property type="entry name" value="Glycosyltransferase"/>
    <property type="match status" value="1"/>
</dbReference>
<evidence type="ECO:0000256" key="1">
    <source>
        <dbReference type="ARBA" id="ARBA00009995"/>
    </source>
</evidence>
<evidence type="ECO:0000256" key="2">
    <source>
        <dbReference type="ARBA" id="ARBA00022676"/>
    </source>
</evidence>
<proteinExistence type="inferred from homology"/>
<name>A0A7N2R028_QUELO</name>
<evidence type="ECO:0000313" key="5">
    <source>
        <dbReference type="Proteomes" id="UP000594261"/>
    </source>
</evidence>
<sequence>MENELKVIFLPFFLAPGHLIPVVDTARLFAMHGVNVTIITTPANALLFQKAIDRNANSGHQIKTHVLQFPSDQVGLPQGIENFNTVTSLGMTSKLFHGLSLLQPQIEQLFQDMQPDCIVSDMFYPWTVDSAAKLGIPRLLLYVTCYFSLCAQNCVQQYKPHESVNSDTDLFLLPGLPNKIEMTRLQLPEWLRTPNGYTQLMDKIKESERRSYGSILANSFYELEGAYEELHKNSMGIRTWSVGPVSLRVNKDVADKVERGNKAAVEEHELLNWLNAKECNSVLYICFGSSSKFPTAQLIEMAHGLEASGHQFIWVVRQKDGDQSEGWLGDFEKRMKESNRGLIIRGWAPQILILEHPAIGGQVTHCGSNSLLEGVTAGLPMIAWPLYAEQFYLEKLVTEVLKIGVAVGKKEWSIWAEETKEVVKRNNIEKAVKFLMGSGEEAAEMRNRAKELGNAARKAVESRGSSQSNFMGLISGLKSLKCARNSDEWVVSGGSFEPPGLQVEPPMVLL</sequence>
<dbReference type="GO" id="GO:0035251">
    <property type="term" value="F:UDP-glucosyltransferase activity"/>
    <property type="evidence" value="ECO:0007669"/>
    <property type="project" value="TreeGrafter"/>
</dbReference>
<evidence type="ECO:0008006" key="6">
    <source>
        <dbReference type="Google" id="ProtNLM"/>
    </source>
</evidence>
<dbReference type="Gramene" id="QL02p088007:mrna">
    <property type="protein sequence ID" value="QL02p088007:mrna"/>
    <property type="gene ID" value="QL02p088007"/>
</dbReference>
<evidence type="ECO:0000313" key="4">
    <source>
        <dbReference type="EnsemblPlants" id="QL02p088007:mrna"/>
    </source>
</evidence>
<evidence type="ECO:0000256" key="3">
    <source>
        <dbReference type="ARBA" id="ARBA00022679"/>
    </source>
</evidence>
<accession>A0A7N2R028</accession>
<reference evidence="5" key="1">
    <citation type="journal article" date="2016" name="G3 (Bethesda)">
        <title>First Draft Assembly and Annotation of the Genome of a California Endemic Oak Quercus lobata Nee (Fagaceae).</title>
        <authorList>
            <person name="Sork V.L."/>
            <person name="Fitz-Gibbon S.T."/>
            <person name="Puiu D."/>
            <person name="Crepeau M."/>
            <person name="Gugger P.F."/>
            <person name="Sherman R."/>
            <person name="Stevens K."/>
            <person name="Langley C.H."/>
            <person name="Pellegrini M."/>
            <person name="Salzberg S.L."/>
        </authorList>
    </citation>
    <scope>NUCLEOTIDE SEQUENCE [LARGE SCALE GENOMIC DNA]</scope>
    <source>
        <strain evidence="5">cv. SW786</strain>
    </source>
</reference>
<comment type="similarity">
    <text evidence="1">Belongs to the UDP-glycosyltransferase family.</text>
</comment>
<dbReference type="OMA" id="WKVWATE"/>
<protein>
    <recommendedName>
        <fullName evidence="6">Glycosyltransferase</fullName>
    </recommendedName>
</protein>
<dbReference type="CDD" id="cd03784">
    <property type="entry name" value="GT1_Gtf-like"/>
    <property type="match status" value="1"/>
</dbReference>
<dbReference type="PANTHER" id="PTHR48047:SF45">
    <property type="entry name" value="SCOPOLETIN GLUCOSYLTRANSFERASE-LIKE"/>
    <property type="match status" value="1"/>
</dbReference>
<keyword evidence="5" id="KW-1185">Reference proteome</keyword>
<dbReference type="InterPro" id="IPR002213">
    <property type="entry name" value="UDP_glucos_trans"/>
</dbReference>
<keyword evidence="3" id="KW-0808">Transferase</keyword>
<dbReference type="AlphaFoldDB" id="A0A7N2R028"/>
<dbReference type="FunFam" id="3.40.50.2000:FF:000071">
    <property type="entry name" value="Glycosyltransferase"/>
    <property type="match status" value="1"/>
</dbReference>
<dbReference type="Gene3D" id="3.40.50.2000">
    <property type="entry name" value="Glycogen Phosphorylase B"/>
    <property type="match status" value="2"/>
</dbReference>
<dbReference type="SUPFAM" id="SSF53756">
    <property type="entry name" value="UDP-Glycosyltransferase/glycogen phosphorylase"/>
    <property type="match status" value="1"/>
</dbReference>
<dbReference type="Pfam" id="PF00201">
    <property type="entry name" value="UDPGT"/>
    <property type="match status" value="1"/>
</dbReference>
<dbReference type="InParanoid" id="A0A7N2R028"/>
<keyword evidence="2" id="KW-0328">Glycosyltransferase</keyword>
<dbReference type="EnsemblPlants" id="QL02p088007:mrna">
    <property type="protein sequence ID" value="QL02p088007:mrna"/>
    <property type="gene ID" value="QL02p088007"/>
</dbReference>